<dbReference type="NCBIfam" id="TIGR01845">
    <property type="entry name" value="outer_NodT"/>
    <property type="match status" value="1"/>
</dbReference>
<keyword evidence="2 4" id="KW-0449">Lipoprotein</keyword>
<feature type="coiled-coil region" evidence="3">
    <location>
        <begin position="224"/>
        <end position="251"/>
    </location>
</feature>
<organism evidence="4 5">
    <name type="scientific">Fulvimonas soli</name>
    <dbReference type="NCBI Taxonomy" id="155197"/>
    <lineage>
        <taxon>Bacteria</taxon>
        <taxon>Pseudomonadati</taxon>
        <taxon>Pseudomonadota</taxon>
        <taxon>Gammaproteobacteria</taxon>
        <taxon>Lysobacterales</taxon>
        <taxon>Rhodanobacteraceae</taxon>
        <taxon>Fulvimonas</taxon>
    </lineage>
</organism>
<dbReference type="EMBL" id="QGHC01000012">
    <property type="protein sequence ID" value="PWK83917.1"/>
    <property type="molecule type" value="Genomic_DNA"/>
</dbReference>
<dbReference type="Pfam" id="PF02321">
    <property type="entry name" value="OEP"/>
    <property type="match status" value="2"/>
</dbReference>
<dbReference type="PANTHER" id="PTHR30203">
    <property type="entry name" value="OUTER MEMBRANE CATION EFFLUX PROTEIN"/>
    <property type="match status" value="1"/>
</dbReference>
<dbReference type="RefSeq" id="WP_109724470.1">
    <property type="nucleotide sequence ID" value="NZ_MSZV01000117.1"/>
</dbReference>
<keyword evidence="3" id="KW-0175">Coiled coil</keyword>
<evidence type="ECO:0000313" key="5">
    <source>
        <dbReference type="Proteomes" id="UP000245812"/>
    </source>
</evidence>
<sequence>MRTPERALFAGLLAAALGGCALAPRYQPPAVPVAEAYQAHGPWQPARPADRLPRDGWWKLYGEAELDRLEDALGRRNADLAAALAHYRQAQAYSAQARAGLFPQVGLGADAQRNRQSDTKPLRGATSPSYYDAYTVDATIDYEVDLWGRVRAEVEAGRDEALAVAADLASVRLSLQAQLADDYLQLRGLDRQAQLLQQSIDAYARALQLTQNRHQGGIASGLDVARAQTQLSNARSQLAQTQAQRELLEHAVAVLAGESPSGFHLAAATRPVALPAVPAGVPSELLQRRPDIAAAERRVAEANARIGIARAAYFPSLTLAAVGGWQSDRWGGLAAAPNRFWAVGPGLLLDLFDGGRRKAGVEAAKAATDEAGARYRGVVLAAFQQVEDQLSVLDRLGAAGADQKEAADAAQHSLDLAMGRYRAGAVDYLDVVQAQTAALDAQRSLLDLDTRRLRASVQLVRALGGGWEAGPGYGVADAKRDEQAR</sequence>
<keyword evidence="2" id="KW-1134">Transmembrane beta strand</keyword>
<evidence type="ECO:0000256" key="1">
    <source>
        <dbReference type="ARBA" id="ARBA00007613"/>
    </source>
</evidence>
<keyword evidence="5" id="KW-1185">Reference proteome</keyword>
<dbReference type="SUPFAM" id="SSF56954">
    <property type="entry name" value="Outer membrane efflux proteins (OEP)"/>
    <property type="match status" value="1"/>
</dbReference>
<keyword evidence="2" id="KW-0472">Membrane</keyword>
<dbReference type="Gene3D" id="2.20.200.10">
    <property type="entry name" value="Outer membrane efflux proteins (OEP)"/>
    <property type="match status" value="1"/>
</dbReference>
<dbReference type="PROSITE" id="PS51257">
    <property type="entry name" value="PROKAR_LIPOPROTEIN"/>
    <property type="match status" value="1"/>
</dbReference>
<dbReference type="Gene3D" id="1.20.1600.10">
    <property type="entry name" value="Outer membrane efflux proteins (OEP)"/>
    <property type="match status" value="1"/>
</dbReference>
<feature type="signal peptide" evidence="2">
    <location>
        <begin position="1"/>
        <end position="23"/>
    </location>
</feature>
<feature type="chain" id="PRO_5016190558" evidence="2">
    <location>
        <begin position="24"/>
        <end position="485"/>
    </location>
</feature>
<proteinExistence type="inferred from homology"/>
<dbReference type="Proteomes" id="UP000245812">
    <property type="component" value="Unassembled WGS sequence"/>
</dbReference>
<dbReference type="InterPro" id="IPR010131">
    <property type="entry name" value="MdtP/NodT-like"/>
</dbReference>
<protein>
    <submittedName>
        <fullName evidence="4">NodT family efflux transporter outer membrane factor (OMF) lipoprotein</fullName>
    </submittedName>
</protein>
<dbReference type="PANTHER" id="PTHR30203:SF33">
    <property type="entry name" value="BLR4455 PROTEIN"/>
    <property type="match status" value="1"/>
</dbReference>
<keyword evidence="2" id="KW-0812">Transmembrane</keyword>
<evidence type="ECO:0000256" key="3">
    <source>
        <dbReference type="SAM" id="Coils"/>
    </source>
</evidence>
<name>A0A316I0B9_9GAMM</name>
<accession>A0A316I0B9</accession>
<comment type="similarity">
    <text evidence="1 2">Belongs to the outer membrane factor (OMF) (TC 1.B.17) family.</text>
</comment>
<comment type="caution">
    <text evidence="4">The sequence shown here is derived from an EMBL/GenBank/DDBJ whole genome shotgun (WGS) entry which is preliminary data.</text>
</comment>
<gene>
    <name evidence="4" type="ORF">C7456_11264</name>
</gene>
<dbReference type="OrthoDB" id="9770517at2"/>
<evidence type="ECO:0000256" key="2">
    <source>
        <dbReference type="RuleBase" id="RU362097"/>
    </source>
</evidence>
<keyword evidence="2" id="KW-0564">Palmitate</keyword>
<keyword evidence="2" id="KW-0732">Signal</keyword>
<reference evidence="4 5" key="1">
    <citation type="submission" date="2018-05" db="EMBL/GenBank/DDBJ databases">
        <title>Genomic Encyclopedia of Type Strains, Phase IV (KMG-IV): sequencing the most valuable type-strain genomes for metagenomic binning, comparative biology and taxonomic classification.</title>
        <authorList>
            <person name="Goeker M."/>
        </authorList>
    </citation>
    <scope>NUCLEOTIDE SEQUENCE [LARGE SCALE GENOMIC DNA]</scope>
    <source>
        <strain evidence="4 5">DSM 14263</strain>
    </source>
</reference>
<dbReference type="GO" id="GO:0015562">
    <property type="term" value="F:efflux transmembrane transporter activity"/>
    <property type="evidence" value="ECO:0007669"/>
    <property type="project" value="InterPro"/>
</dbReference>
<comment type="subcellular location">
    <subcellularLocation>
        <location evidence="2">Cell outer membrane</location>
        <topology evidence="2">Lipid-anchor</topology>
    </subcellularLocation>
</comment>
<dbReference type="GO" id="GO:0009279">
    <property type="term" value="C:cell outer membrane"/>
    <property type="evidence" value="ECO:0007669"/>
    <property type="project" value="UniProtKB-SubCell"/>
</dbReference>
<evidence type="ECO:0000313" key="4">
    <source>
        <dbReference type="EMBL" id="PWK83917.1"/>
    </source>
</evidence>
<dbReference type="InterPro" id="IPR003423">
    <property type="entry name" value="OMP_efflux"/>
</dbReference>
<dbReference type="AlphaFoldDB" id="A0A316I0B9"/>